<dbReference type="Gene3D" id="1.10.390.10">
    <property type="entry name" value="Neutral Protease Domain 2"/>
    <property type="match status" value="1"/>
</dbReference>
<protein>
    <recommendedName>
        <fullName evidence="16">Aminopeptidase</fullName>
        <ecNumber evidence="16">3.4.11.-</ecNumber>
    </recommendedName>
</protein>
<dbReference type="InterPro" id="IPR034016">
    <property type="entry name" value="M1_APN-typ"/>
</dbReference>
<evidence type="ECO:0000256" key="7">
    <source>
        <dbReference type="ARBA" id="ARBA00022833"/>
    </source>
</evidence>
<organism evidence="21 22">
    <name type="scientific">Scleropages formosus</name>
    <name type="common">Asian bonytongue</name>
    <name type="synonym">Osteoglossum formosum</name>
    <dbReference type="NCBI Taxonomy" id="113540"/>
    <lineage>
        <taxon>Eukaryota</taxon>
        <taxon>Metazoa</taxon>
        <taxon>Chordata</taxon>
        <taxon>Craniata</taxon>
        <taxon>Vertebrata</taxon>
        <taxon>Euteleostomi</taxon>
        <taxon>Actinopterygii</taxon>
        <taxon>Neopterygii</taxon>
        <taxon>Teleostei</taxon>
        <taxon>Osteoglossocephala</taxon>
        <taxon>Osteoglossomorpha</taxon>
        <taxon>Osteoglossiformes</taxon>
        <taxon>Osteoglossidae</taxon>
        <taxon>Scleropages</taxon>
    </lineage>
</organism>
<dbReference type="Ensembl" id="ENSSFOT00015081439.1">
    <property type="protein sequence ID" value="ENSSFOP00015056241.1"/>
    <property type="gene ID" value="ENSSFOG00015023549.2"/>
</dbReference>
<comment type="subcellular location">
    <subcellularLocation>
        <location evidence="1">Membrane</location>
        <topology evidence="1">Single-pass type II membrane protein</topology>
    </subcellularLocation>
</comment>
<evidence type="ECO:0000256" key="6">
    <source>
        <dbReference type="ARBA" id="ARBA00022801"/>
    </source>
</evidence>
<sequence>MSKGVYVSKALAVSIIVVTVLAVSSIITMLVVYNIQIEKNPPQRPPTNSPTTPFPTGPPPNLRLPGDLVPEKYNVYLQTYFYTRLSNVTNQTFAFNGNATVYFKCLKTTKKIFMHSKDLNITLFRVTDENGDVVAGRLTLWDDESNFLEVELESALKANKNYIFFTTFEGEMFDDLAGLYISKYTENGEDRYLAASQMQPTDARKVFPCFDEPAMKAIFDITIIHRRDTTALKNKRKPQIHSFHYPFTESWVTTIDDEQWLVTHFYPTRKMSTYLLAFTVSEFKEEKSDNLVYTFKVRLFADHVFLCPPCTVTDQIALPDFSAGAMENWGLITYRETALLYEEGVSSTSNKEWIVTVIAHEVAHQWFGNLVTMKWWNDLWLNEGFATYISYKGVNKAEPVMQVDSLASSHPLSSGEKDVQTPSDITELFDSITYSKVLFSLSWACLREDFILFSSLSSIKCILILEILNCFKELDKVNSEIRVEEVMKTWTQQMGYPVITINTTSGEVLQQHFLLNQTSHYNFTWQVPIKVMKSGSSTLEADLLTRKVQKVMYQASGNQWLLANVNCTGYFRVNYNPQNWERLLKQLESNHKPMIAAYCLSFRAKYINTTLALNTTKYLRNETEYIPWESALENLDYFILMFDRSEVYGPMKAYMRKQVYNLYKYFEPYTMNMTVPQGHTEQYNQINAISVACSNDLEDCKETASKLFREWMNNASNKIHPNLKSTIYCNAIAAGGEEEWDFAWQMYMNATIASEKDKLRYALSCTENVWILNRYLSYTLDPSKIRKMDSVSTINYIARNVVGQSLAWDFVRSQWSYISQEYGGGIMSLGSLIDGVTERFSTVFELQQLRQFQKDHGEGSFGSATRALQQAMERTEANIKWVQENKQTVLEWFRRETTNL</sequence>
<keyword evidence="6 16" id="KW-0378">Hydrolase</keyword>
<reference evidence="21" key="2">
    <citation type="submission" date="2025-08" db="UniProtKB">
        <authorList>
            <consortium name="Ensembl"/>
        </authorList>
    </citation>
    <scope>IDENTIFICATION</scope>
</reference>
<reference evidence="21 22" key="1">
    <citation type="submission" date="2019-04" db="EMBL/GenBank/DDBJ databases">
        <authorList>
            <consortium name="Wellcome Sanger Institute Data Sharing"/>
        </authorList>
    </citation>
    <scope>NUCLEOTIDE SEQUENCE [LARGE SCALE GENOMIC DNA]</scope>
</reference>
<dbReference type="InterPro" id="IPR024571">
    <property type="entry name" value="ERAP1-like_C_dom"/>
</dbReference>
<dbReference type="Gene3D" id="2.60.40.1730">
    <property type="entry name" value="tricorn interacting facor f3 domain"/>
    <property type="match status" value="1"/>
</dbReference>
<keyword evidence="5 14" id="KW-0479">Metal-binding</keyword>
<keyword evidence="3 16" id="KW-0645">Protease</keyword>
<evidence type="ECO:0000313" key="22">
    <source>
        <dbReference type="Proteomes" id="UP000694397"/>
    </source>
</evidence>
<dbReference type="PRINTS" id="PR00756">
    <property type="entry name" value="ALADIPTASE"/>
</dbReference>
<dbReference type="FunFam" id="2.60.40.1730:FF:000012">
    <property type="entry name" value="Aminopeptidase N"/>
    <property type="match status" value="1"/>
</dbReference>
<keyword evidence="12" id="KW-0325">Glycoprotein</keyword>
<evidence type="ECO:0000259" key="19">
    <source>
        <dbReference type="Pfam" id="PF11838"/>
    </source>
</evidence>
<feature type="transmembrane region" description="Helical" evidence="16">
    <location>
        <begin position="12"/>
        <end position="35"/>
    </location>
</feature>
<evidence type="ECO:0000256" key="14">
    <source>
        <dbReference type="PIRSR" id="PIRSR634016-3"/>
    </source>
</evidence>
<evidence type="ECO:0000256" key="16">
    <source>
        <dbReference type="RuleBase" id="RU364040"/>
    </source>
</evidence>
<evidence type="ECO:0000256" key="12">
    <source>
        <dbReference type="ARBA" id="ARBA00023180"/>
    </source>
</evidence>
<dbReference type="OrthoDB" id="510539at2759"/>
<dbReference type="InterPro" id="IPR001930">
    <property type="entry name" value="Peptidase_M1"/>
</dbReference>
<reference evidence="21" key="3">
    <citation type="submission" date="2025-09" db="UniProtKB">
        <authorList>
            <consortium name="Ensembl"/>
        </authorList>
    </citation>
    <scope>IDENTIFICATION</scope>
</reference>
<dbReference type="InterPro" id="IPR042097">
    <property type="entry name" value="Aminopeptidase_N-like_N_sf"/>
</dbReference>
<feature type="region of interest" description="Disordered" evidence="17">
    <location>
        <begin position="41"/>
        <end position="61"/>
    </location>
</feature>
<evidence type="ECO:0000256" key="9">
    <source>
        <dbReference type="ARBA" id="ARBA00022989"/>
    </source>
</evidence>
<feature type="binding site" evidence="14">
    <location>
        <position position="364"/>
    </location>
    <ligand>
        <name>Zn(2+)</name>
        <dbReference type="ChEBI" id="CHEBI:29105"/>
        <note>catalytic</note>
    </ligand>
</feature>
<evidence type="ECO:0000256" key="1">
    <source>
        <dbReference type="ARBA" id="ARBA00004606"/>
    </source>
</evidence>
<dbReference type="GO" id="GO:0070006">
    <property type="term" value="F:metalloaminopeptidase activity"/>
    <property type="evidence" value="ECO:0007669"/>
    <property type="project" value="TreeGrafter"/>
</dbReference>
<keyword evidence="8" id="KW-0735">Signal-anchor</keyword>
<evidence type="ECO:0000256" key="2">
    <source>
        <dbReference type="ARBA" id="ARBA00010136"/>
    </source>
</evidence>
<feature type="compositionally biased region" description="Pro residues" evidence="17">
    <location>
        <begin position="42"/>
        <end position="61"/>
    </location>
</feature>
<evidence type="ECO:0000259" key="20">
    <source>
        <dbReference type="Pfam" id="PF17900"/>
    </source>
</evidence>
<dbReference type="Proteomes" id="UP000694397">
    <property type="component" value="Chromosome 7"/>
</dbReference>
<keyword evidence="16" id="KW-0031">Aminopeptidase</keyword>
<evidence type="ECO:0000256" key="15">
    <source>
        <dbReference type="PIRSR" id="PIRSR634016-4"/>
    </source>
</evidence>
<evidence type="ECO:0000256" key="3">
    <source>
        <dbReference type="ARBA" id="ARBA00022670"/>
    </source>
</evidence>
<name>A0A8C9U5C7_SCLFO</name>
<dbReference type="Gene3D" id="1.25.50.20">
    <property type="match status" value="1"/>
</dbReference>
<accession>A0A8C9U5C7</accession>
<feature type="domain" description="ERAP1-like C-terminal" evidence="19">
    <location>
        <begin position="560"/>
        <end position="876"/>
    </location>
</feature>
<evidence type="ECO:0000256" key="5">
    <source>
        <dbReference type="ARBA" id="ARBA00022723"/>
    </source>
</evidence>
<dbReference type="GO" id="GO:0005886">
    <property type="term" value="C:plasma membrane"/>
    <property type="evidence" value="ECO:0007669"/>
    <property type="project" value="TreeGrafter"/>
</dbReference>
<evidence type="ECO:0000256" key="10">
    <source>
        <dbReference type="ARBA" id="ARBA00023049"/>
    </source>
</evidence>
<dbReference type="AlphaFoldDB" id="A0A8C9U5C7"/>
<dbReference type="EC" id="3.4.11.-" evidence="16"/>
<comment type="cofactor">
    <cofactor evidence="14 16">
        <name>Zn(2+)</name>
        <dbReference type="ChEBI" id="CHEBI:29105"/>
    </cofactor>
    <text evidence="14 16">Binds 1 zinc ion per subunit.</text>
</comment>
<keyword evidence="11 16" id="KW-0472">Membrane</keyword>
<dbReference type="GO" id="GO:0042277">
    <property type="term" value="F:peptide binding"/>
    <property type="evidence" value="ECO:0007669"/>
    <property type="project" value="TreeGrafter"/>
</dbReference>
<evidence type="ECO:0000256" key="17">
    <source>
        <dbReference type="SAM" id="MobiDB-lite"/>
    </source>
</evidence>
<dbReference type="GO" id="GO:0005737">
    <property type="term" value="C:cytoplasm"/>
    <property type="evidence" value="ECO:0007669"/>
    <property type="project" value="TreeGrafter"/>
</dbReference>
<dbReference type="SUPFAM" id="SSF55486">
    <property type="entry name" value="Metalloproteases ('zincins'), catalytic domain"/>
    <property type="match status" value="1"/>
</dbReference>
<comment type="similarity">
    <text evidence="2 16">Belongs to the peptidase M1 family.</text>
</comment>
<evidence type="ECO:0000256" key="8">
    <source>
        <dbReference type="ARBA" id="ARBA00022968"/>
    </source>
</evidence>
<dbReference type="PANTHER" id="PTHR11533">
    <property type="entry name" value="PROTEASE M1 ZINC METALLOPROTEASE"/>
    <property type="match status" value="1"/>
</dbReference>
<proteinExistence type="inferred from homology"/>
<feature type="domain" description="Peptidase M1 membrane alanine aminopeptidase" evidence="18">
    <location>
        <begin position="309"/>
        <end position="436"/>
    </location>
</feature>
<dbReference type="SUPFAM" id="SSF63737">
    <property type="entry name" value="Leukotriene A4 hydrolase N-terminal domain"/>
    <property type="match status" value="1"/>
</dbReference>
<feature type="domain" description="Aminopeptidase N-like N-terminal" evidence="20">
    <location>
        <begin position="69"/>
        <end position="275"/>
    </location>
</feature>
<dbReference type="Pfam" id="PF17900">
    <property type="entry name" value="Peptidase_M1_N"/>
    <property type="match status" value="1"/>
</dbReference>
<dbReference type="InterPro" id="IPR014782">
    <property type="entry name" value="Peptidase_M1_dom"/>
</dbReference>
<dbReference type="InterPro" id="IPR045357">
    <property type="entry name" value="Aminopeptidase_N-like_N"/>
</dbReference>
<dbReference type="GO" id="GO:0043171">
    <property type="term" value="P:peptide catabolic process"/>
    <property type="evidence" value="ECO:0007669"/>
    <property type="project" value="TreeGrafter"/>
</dbReference>
<gene>
    <name evidence="21" type="primary">anpeplb</name>
</gene>
<evidence type="ECO:0000313" key="21">
    <source>
        <dbReference type="Ensembl" id="ENSSFOP00015056241.1"/>
    </source>
</evidence>
<feature type="binding site" evidence="14">
    <location>
        <position position="383"/>
    </location>
    <ligand>
        <name>Zn(2+)</name>
        <dbReference type="ChEBI" id="CHEBI:29105"/>
        <note>catalytic</note>
    </ligand>
</feature>
<dbReference type="PANTHER" id="PTHR11533:SF259">
    <property type="entry name" value="AMINOPEPTIDASE"/>
    <property type="match status" value="1"/>
</dbReference>
<feature type="site" description="Transition state stabilizer" evidence="15">
    <location>
        <position position="434"/>
    </location>
</feature>
<keyword evidence="7 14" id="KW-0862">Zinc</keyword>
<feature type="binding site" evidence="14">
    <location>
        <position position="360"/>
    </location>
    <ligand>
        <name>Zn(2+)</name>
        <dbReference type="ChEBI" id="CHEBI:29105"/>
        <note>catalytic</note>
    </ligand>
</feature>
<dbReference type="GO" id="GO:0006508">
    <property type="term" value="P:proteolysis"/>
    <property type="evidence" value="ECO:0007669"/>
    <property type="project" value="UniProtKB-KW"/>
</dbReference>
<keyword evidence="4 16" id="KW-0812">Transmembrane</keyword>
<dbReference type="Pfam" id="PF11838">
    <property type="entry name" value="ERAP1_C"/>
    <property type="match status" value="1"/>
</dbReference>
<dbReference type="Pfam" id="PF01433">
    <property type="entry name" value="Peptidase_M1"/>
    <property type="match status" value="1"/>
</dbReference>
<evidence type="ECO:0000256" key="11">
    <source>
        <dbReference type="ARBA" id="ARBA00023136"/>
    </source>
</evidence>
<keyword evidence="10 16" id="KW-0482">Metalloprotease</keyword>
<dbReference type="CDD" id="cd09601">
    <property type="entry name" value="M1_APN-Q_like"/>
    <property type="match status" value="1"/>
</dbReference>
<evidence type="ECO:0000259" key="18">
    <source>
        <dbReference type="Pfam" id="PF01433"/>
    </source>
</evidence>
<keyword evidence="9 16" id="KW-1133">Transmembrane helix</keyword>
<evidence type="ECO:0000256" key="4">
    <source>
        <dbReference type="ARBA" id="ARBA00022692"/>
    </source>
</evidence>
<dbReference type="GO" id="GO:0005615">
    <property type="term" value="C:extracellular space"/>
    <property type="evidence" value="ECO:0007669"/>
    <property type="project" value="TreeGrafter"/>
</dbReference>
<dbReference type="GeneTree" id="ENSGT00940000154876"/>
<evidence type="ECO:0000256" key="13">
    <source>
        <dbReference type="PIRSR" id="PIRSR634016-1"/>
    </source>
</evidence>
<feature type="active site" description="Proton acceptor" evidence="13">
    <location>
        <position position="361"/>
    </location>
</feature>
<dbReference type="InterPro" id="IPR050344">
    <property type="entry name" value="Peptidase_M1_aminopeptidases"/>
</dbReference>
<keyword evidence="22" id="KW-1185">Reference proteome</keyword>
<dbReference type="GO" id="GO:0008270">
    <property type="term" value="F:zinc ion binding"/>
    <property type="evidence" value="ECO:0007669"/>
    <property type="project" value="UniProtKB-UniRule"/>
</dbReference>
<dbReference type="InterPro" id="IPR027268">
    <property type="entry name" value="Peptidase_M4/M1_CTD_sf"/>
</dbReference>
<dbReference type="FunFam" id="1.25.50.20:FF:000012">
    <property type="entry name" value="Aminopeptidase N"/>
    <property type="match status" value="1"/>
</dbReference>
<dbReference type="Gene3D" id="2.60.40.1910">
    <property type="match status" value="1"/>
</dbReference>